<dbReference type="EMBL" id="BOOZ01000077">
    <property type="protein sequence ID" value="GIJ13079.1"/>
    <property type="molecule type" value="Genomic_DNA"/>
</dbReference>
<gene>
    <name evidence="2" type="ORF">Van01_62930</name>
</gene>
<accession>A0ABQ4I5D5</accession>
<protein>
    <recommendedName>
        <fullName evidence="1">Peptidase S9 prolyl oligopeptidase catalytic domain-containing protein</fullName>
    </recommendedName>
</protein>
<dbReference type="Proteomes" id="UP000647017">
    <property type="component" value="Unassembled WGS sequence"/>
</dbReference>
<name>A0ABQ4I5D5_9ACTN</name>
<dbReference type="InterPro" id="IPR001375">
    <property type="entry name" value="Peptidase_S9_cat"/>
</dbReference>
<reference evidence="2 3" key="1">
    <citation type="submission" date="2021-01" db="EMBL/GenBank/DDBJ databases">
        <title>Whole genome shotgun sequence of Verrucosispora andamanensis NBRC 109075.</title>
        <authorList>
            <person name="Komaki H."/>
            <person name="Tamura T."/>
        </authorList>
    </citation>
    <scope>NUCLEOTIDE SEQUENCE [LARGE SCALE GENOMIC DNA]</scope>
    <source>
        <strain evidence="2 3">NBRC 109075</strain>
    </source>
</reference>
<dbReference type="SUPFAM" id="SSF53474">
    <property type="entry name" value="alpha/beta-Hydrolases"/>
    <property type="match status" value="1"/>
</dbReference>
<dbReference type="Pfam" id="PF00326">
    <property type="entry name" value="Peptidase_S9"/>
    <property type="match status" value="1"/>
</dbReference>
<keyword evidence="3" id="KW-1185">Reference proteome</keyword>
<evidence type="ECO:0000259" key="1">
    <source>
        <dbReference type="Pfam" id="PF00326"/>
    </source>
</evidence>
<dbReference type="Gene3D" id="3.40.50.1820">
    <property type="entry name" value="alpha/beta hydrolase"/>
    <property type="match status" value="1"/>
</dbReference>
<dbReference type="RefSeq" id="WP_204015370.1">
    <property type="nucleotide sequence ID" value="NZ_BOOZ01000077.1"/>
</dbReference>
<organism evidence="2 3">
    <name type="scientific">Micromonospora andamanensis</name>
    <dbReference type="NCBI Taxonomy" id="1287068"/>
    <lineage>
        <taxon>Bacteria</taxon>
        <taxon>Bacillati</taxon>
        <taxon>Actinomycetota</taxon>
        <taxon>Actinomycetes</taxon>
        <taxon>Micromonosporales</taxon>
        <taxon>Micromonosporaceae</taxon>
        <taxon>Micromonospora</taxon>
    </lineage>
</organism>
<feature type="domain" description="Peptidase S9 prolyl oligopeptidase catalytic" evidence="1">
    <location>
        <begin position="22"/>
        <end position="101"/>
    </location>
</feature>
<proteinExistence type="predicted"/>
<evidence type="ECO:0000313" key="3">
    <source>
        <dbReference type="Proteomes" id="UP000647017"/>
    </source>
</evidence>
<evidence type="ECO:0000313" key="2">
    <source>
        <dbReference type="EMBL" id="GIJ13079.1"/>
    </source>
</evidence>
<comment type="caution">
    <text evidence="2">The sequence shown here is derived from an EMBL/GenBank/DDBJ whole genome shotgun (WGS) entry which is preliminary data.</text>
</comment>
<sequence>MVPEAGRHDTPSIAFLAGIADHDPTAALRSLSCPILAVFGAEDLLVPVGESARVVATILRDAGHDDHEIVVFPGADHNLRFGTARAPGFDELVVTWLQRWLCHR</sequence>
<dbReference type="InterPro" id="IPR029058">
    <property type="entry name" value="AB_hydrolase_fold"/>
</dbReference>